<name>A0A1A9ZS58_GLOPL</name>
<dbReference type="GO" id="GO:0007023">
    <property type="term" value="P:post-chaperonin tubulin folding pathway"/>
    <property type="evidence" value="ECO:0007669"/>
    <property type="project" value="InterPro"/>
</dbReference>
<dbReference type="GO" id="GO:0016328">
    <property type="term" value="C:lateral plasma membrane"/>
    <property type="evidence" value="ECO:0007669"/>
    <property type="project" value="TreeGrafter"/>
</dbReference>
<evidence type="ECO:0000313" key="1">
    <source>
        <dbReference type="EnsemblMetazoa" id="GPAI023327-PA"/>
    </source>
</evidence>
<dbReference type="STRING" id="7398.A0A1A9ZS58"/>
<sequence>MGRLGNFPYGNEISTTTDFYSVGWPQNSFLSISDFIAQFEECRKPLIDHLVERKINLWDIIISELSAKALRRLTHHAPDYMVTVVIDQLFSNTDSIDINTRHGSVLALGAIALVLSKMDAEKLSKDGCCFMQKRFNSPSWLPSLIPNCYLVVIFSDIPMND</sequence>
<dbReference type="GO" id="GO:0034333">
    <property type="term" value="P:adherens junction assembly"/>
    <property type="evidence" value="ECO:0007669"/>
    <property type="project" value="TreeGrafter"/>
</dbReference>
<reference evidence="2" key="1">
    <citation type="submission" date="2014-03" db="EMBL/GenBank/DDBJ databases">
        <authorList>
            <person name="Aksoy S."/>
            <person name="Warren W."/>
            <person name="Wilson R.K."/>
        </authorList>
    </citation>
    <scope>NUCLEOTIDE SEQUENCE [LARGE SCALE GENOMIC DNA]</scope>
    <source>
        <strain evidence="2">IAEA</strain>
    </source>
</reference>
<dbReference type="EnsemblMetazoa" id="GPAI023327-RA">
    <property type="protein sequence ID" value="GPAI023327-PA"/>
    <property type="gene ID" value="GPAI023327"/>
</dbReference>
<dbReference type="VEuPathDB" id="VectorBase:GPAI023327"/>
<protein>
    <submittedName>
        <fullName evidence="1">Uncharacterized protein</fullName>
    </submittedName>
</protein>
<dbReference type="PANTHER" id="PTHR12658:SF0">
    <property type="entry name" value="TUBULIN-SPECIFIC CHAPERONE D"/>
    <property type="match status" value="1"/>
</dbReference>
<dbReference type="Proteomes" id="UP000092445">
    <property type="component" value="Unassembled WGS sequence"/>
</dbReference>
<reference evidence="1" key="2">
    <citation type="submission" date="2020-05" db="UniProtKB">
        <authorList>
            <consortium name="EnsemblMetazoa"/>
        </authorList>
    </citation>
    <scope>IDENTIFICATION</scope>
    <source>
        <strain evidence="1">IAEA</strain>
    </source>
</reference>
<dbReference type="GO" id="GO:0048487">
    <property type="term" value="F:beta-tubulin binding"/>
    <property type="evidence" value="ECO:0007669"/>
    <property type="project" value="InterPro"/>
</dbReference>
<dbReference type="AlphaFoldDB" id="A0A1A9ZS58"/>
<dbReference type="GO" id="GO:0005096">
    <property type="term" value="F:GTPase activator activity"/>
    <property type="evidence" value="ECO:0007669"/>
    <property type="project" value="InterPro"/>
</dbReference>
<dbReference type="PANTHER" id="PTHR12658">
    <property type="entry name" value="BETA-TUBULIN COFACTOR D"/>
    <property type="match status" value="1"/>
</dbReference>
<organism evidence="1 2">
    <name type="scientific">Glossina pallidipes</name>
    <name type="common">Tsetse fly</name>
    <dbReference type="NCBI Taxonomy" id="7398"/>
    <lineage>
        <taxon>Eukaryota</taxon>
        <taxon>Metazoa</taxon>
        <taxon>Ecdysozoa</taxon>
        <taxon>Arthropoda</taxon>
        <taxon>Hexapoda</taxon>
        <taxon>Insecta</taxon>
        <taxon>Pterygota</taxon>
        <taxon>Neoptera</taxon>
        <taxon>Endopterygota</taxon>
        <taxon>Diptera</taxon>
        <taxon>Brachycera</taxon>
        <taxon>Muscomorpha</taxon>
        <taxon>Hippoboscoidea</taxon>
        <taxon>Glossinidae</taxon>
        <taxon>Glossina</taxon>
    </lineage>
</organism>
<dbReference type="InterPro" id="IPR016024">
    <property type="entry name" value="ARM-type_fold"/>
</dbReference>
<dbReference type="GO" id="GO:0000226">
    <property type="term" value="P:microtubule cytoskeleton organization"/>
    <property type="evidence" value="ECO:0007669"/>
    <property type="project" value="TreeGrafter"/>
</dbReference>
<dbReference type="GO" id="GO:0007021">
    <property type="term" value="P:tubulin complex assembly"/>
    <property type="evidence" value="ECO:0007669"/>
    <property type="project" value="InterPro"/>
</dbReference>
<dbReference type="GO" id="GO:0070830">
    <property type="term" value="P:bicellular tight junction assembly"/>
    <property type="evidence" value="ECO:0007669"/>
    <property type="project" value="TreeGrafter"/>
</dbReference>
<dbReference type="SUPFAM" id="SSF48371">
    <property type="entry name" value="ARM repeat"/>
    <property type="match status" value="1"/>
</dbReference>
<evidence type="ECO:0000313" key="2">
    <source>
        <dbReference type="Proteomes" id="UP000092445"/>
    </source>
</evidence>
<accession>A0A1A9ZS58</accession>
<keyword evidence="2" id="KW-1185">Reference proteome</keyword>
<dbReference type="InterPro" id="IPR033162">
    <property type="entry name" value="TBCD"/>
</dbReference>
<proteinExistence type="predicted"/>